<dbReference type="AlphaFoldDB" id="A0A1R3L3Y1"/>
<organism evidence="3 4">
    <name type="scientific">Corchorus olitorius</name>
    <dbReference type="NCBI Taxonomy" id="93759"/>
    <lineage>
        <taxon>Eukaryota</taxon>
        <taxon>Viridiplantae</taxon>
        <taxon>Streptophyta</taxon>
        <taxon>Embryophyta</taxon>
        <taxon>Tracheophyta</taxon>
        <taxon>Spermatophyta</taxon>
        <taxon>Magnoliopsida</taxon>
        <taxon>eudicotyledons</taxon>
        <taxon>Gunneridae</taxon>
        <taxon>Pentapetalae</taxon>
        <taxon>rosids</taxon>
        <taxon>malvids</taxon>
        <taxon>Malvales</taxon>
        <taxon>Malvaceae</taxon>
        <taxon>Grewioideae</taxon>
        <taxon>Apeibeae</taxon>
        <taxon>Corchorus</taxon>
    </lineage>
</organism>
<dbReference type="STRING" id="93759.A0A1R3L3Y1"/>
<evidence type="ECO:0000313" key="4">
    <source>
        <dbReference type="Proteomes" id="UP000187203"/>
    </source>
</evidence>
<dbReference type="InterPro" id="IPR036259">
    <property type="entry name" value="MFS_trans_sf"/>
</dbReference>
<proteinExistence type="predicted"/>
<gene>
    <name evidence="3" type="ORF">COLO4_00367</name>
</gene>
<dbReference type="Gene3D" id="1.20.1250.20">
    <property type="entry name" value="MFS general substrate transporter like domains"/>
    <property type="match status" value="1"/>
</dbReference>
<dbReference type="InterPro" id="IPR011701">
    <property type="entry name" value="MFS"/>
</dbReference>
<dbReference type="GO" id="GO:0005886">
    <property type="term" value="C:plasma membrane"/>
    <property type="evidence" value="ECO:0007669"/>
    <property type="project" value="TreeGrafter"/>
</dbReference>
<dbReference type="SUPFAM" id="SSF103473">
    <property type="entry name" value="MFS general substrate transporter"/>
    <property type="match status" value="1"/>
</dbReference>
<feature type="chain" id="PRO_5012548720" evidence="2">
    <location>
        <begin position="18"/>
        <end position="482"/>
    </location>
</feature>
<dbReference type="Proteomes" id="UP000187203">
    <property type="component" value="Unassembled WGS sequence"/>
</dbReference>
<protein>
    <submittedName>
        <fullName evidence="3">Major facilitator superfamily</fullName>
    </submittedName>
</protein>
<name>A0A1R3L3Y1_9ROSI</name>
<reference evidence="4" key="1">
    <citation type="submission" date="2013-09" db="EMBL/GenBank/DDBJ databases">
        <title>Corchorus olitorius genome sequencing.</title>
        <authorList>
            <person name="Alam M."/>
            <person name="Haque M.S."/>
            <person name="Islam M.S."/>
            <person name="Emdad E.M."/>
            <person name="Islam M.M."/>
            <person name="Ahmed B."/>
            <person name="Halim A."/>
            <person name="Hossen Q.M.M."/>
            <person name="Hossain M.Z."/>
            <person name="Ahmed R."/>
            <person name="Khan M.M."/>
            <person name="Islam R."/>
            <person name="Rashid M.M."/>
            <person name="Khan S.A."/>
            <person name="Rahman M.S."/>
            <person name="Alam M."/>
            <person name="Yahiya A.S."/>
            <person name="Khan M.S."/>
            <person name="Azam M.S."/>
            <person name="Haque T."/>
            <person name="Lashkar M.Z.H."/>
            <person name="Akhand A.I."/>
            <person name="Morshed G."/>
            <person name="Roy S."/>
            <person name="Uddin K.S."/>
            <person name="Rabeya T."/>
            <person name="Hossain A.S."/>
            <person name="Chowdhury A."/>
            <person name="Snigdha A.R."/>
            <person name="Mortoza M.S."/>
            <person name="Matin S.A."/>
            <person name="Hoque S.M.E."/>
            <person name="Islam M.K."/>
            <person name="Roy D.K."/>
            <person name="Haider R."/>
            <person name="Moosa M.M."/>
            <person name="Elias S.M."/>
            <person name="Hasan A.M."/>
            <person name="Jahan S."/>
            <person name="Shafiuddin M."/>
            <person name="Mahmood N."/>
            <person name="Shommy N.S."/>
        </authorList>
    </citation>
    <scope>NUCLEOTIDE SEQUENCE [LARGE SCALE GENOMIC DNA]</scope>
    <source>
        <strain evidence="4">cv. O-4</strain>
    </source>
</reference>
<dbReference type="OrthoDB" id="10021397at2759"/>
<dbReference type="GO" id="GO:0022857">
    <property type="term" value="F:transmembrane transporter activity"/>
    <property type="evidence" value="ECO:0007669"/>
    <property type="project" value="InterPro"/>
</dbReference>
<dbReference type="Gene3D" id="3.10.450.160">
    <property type="entry name" value="inner membrane protein cigr"/>
    <property type="match status" value="1"/>
</dbReference>
<dbReference type="PANTHER" id="PTHR23521">
    <property type="entry name" value="TRANSPORTER MFS SUPERFAMILY"/>
    <property type="match status" value="1"/>
</dbReference>
<feature type="signal peptide" evidence="2">
    <location>
        <begin position="1"/>
        <end position="17"/>
    </location>
</feature>
<evidence type="ECO:0000313" key="3">
    <source>
        <dbReference type="EMBL" id="OMP14052.1"/>
    </source>
</evidence>
<keyword evidence="1" id="KW-1133">Transmembrane helix</keyword>
<evidence type="ECO:0000256" key="1">
    <source>
        <dbReference type="SAM" id="Phobius"/>
    </source>
</evidence>
<keyword evidence="1" id="KW-0812">Transmembrane</keyword>
<evidence type="ECO:0000256" key="2">
    <source>
        <dbReference type="SAM" id="SignalP"/>
    </source>
</evidence>
<dbReference type="NCBIfam" id="NF040487">
    <property type="entry name" value="T3SS_CigR_fam"/>
    <property type="match status" value="1"/>
</dbReference>
<dbReference type="EMBL" id="AWUE01002280">
    <property type="protein sequence ID" value="OMP14052.1"/>
    <property type="molecule type" value="Genomic_DNA"/>
</dbReference>
<keyword evidence="2" id="KW-0732">Signal</keyword>
<dbReference type="PANTHER" id="PTHR23521:SF2">
    <property type="entry name" value="TRANSPORTER MFS SUPERFAMILY"/>
    <property type="match status" value="1"/>
</dbReference>
<feature type="transmembrane region" description="Helical" evidence="1">
    <location>
        <begin position="38"/>
        <end position="57"/>
    </location>
</feature>
<comment type="caution">
    <text evidence="3">The sequence shown here is derived from an EMBL/GenBank/DDBJ whole genome shotgun (WGS) entry which is preliminary data.</text>
</comment>
<feature type="transmembrane region" description="Helical" evidence="1">
    <location>
        <begin position="69"/>
        <end position="87"/>
    </location>
</feature>
<keyword evidence="4" id="KW-1185">Reference proteome</keyword>
<keyword evidence="1" id="KW-0472">Membrane</keyword>
<accession>A0A1R3L3Y1</accession>
<feature type="transmembrane region" description="Helical" evidence="1">
    <location>
        <begin position="99"/>
        <end position="117"/>
    </location>
</feature>
<sequence length="482" mass="51846">MVLAAILPLLFTRIVNQNSEHQEATHVWPMLRLRQARLGVNGCIISGIVLGSLYGLMPLYLNHQGVSDSGIGFWMAVMVSAGIVGQWPIGRLADRFGRLLVLRVQVFVVIMGCLAMLSNAAMAPALFILGAAGFTLYPVAMAWACEKVEHHQLVAMNQALLLSYTIGTIMATRRLTTTALAVVLSLTFATAPVMANPGNGNGGGGHGNSGGQGKWRVSDDVDARVSFDHARHLAVNYGLTGYESLPPGIAKNLARGKPLPPGIAKKTVPASMLGQLPNYPGYEWRVVGDDLVLVALSTAINTFHALHRLFLRRLNTIKLIFFTHRHPFMFTQLMRTVVGNANQVLVDLIIHLFEIEHHQIGRFEQFINNRIVAAHEAVGIETGVNAFLAAGAEPVADKFSLKNGFAAGCGHAAAGRVHKVAIGHHLFHQIFHGDFFPTMSVPRVAVVAVQAAHQAALEEGNKADTRAIDGATGFKGVNATNS</sequence>
<dbReference type="Pfam" id="PF07690">
    <property type="entry name" value="MFS_1"/>
    <property type="match status" value="1"/>
</dbReference>